<dbReference type="RefSeq" id="WP_345101819.1">
    <property type="nucleotide sequence ID" value="NZ_BAABCV010000004.1"/>
</dbReference>
<evidence type="ECO:0000256" key="1">
    <source>
        <dbReference type="SAM" id="Phobius"/>
    </source>
</evidence>
<evidence type="ECO:0000313" key="2">
    <source>
        <dbReference type="EMBL" id="GAA4091713.1"/>
    </source>
</evidence>
<accession>A0ABP7WLP3</accession>
<proteinExistence type="predicted"/>
<evidence type="ECO:0000313" key="3">
    <source>
        <dbReference type="Proteomes" id="UP001500841"/>
    </source>
</evidence>
<dbReference type="Proteomes" id="UP001500841">
    <property type="component" value="Unassembled WGS sequence"/>
</dbReference>
<comment type="caution">
    <text evidence="2">The sequence shown here is derived from an EMBL/GenBank/DDBJ whole genome shotgun (WGS) entry which is preliminary data.</text>
</comment>
<protein>
    <submittedName>
        <fullName evidence="2">Uncharacterized protein</fullName>
    </submittedName>
</protein>
<sequence length="257" mass="28921">MTFEVTNIEPKQKSVILITMPFLYKTITIFVIGLISCSSADAQHTILIDFQPSKVKVQNCLYNNITLLDARATTKNLGLVETGVFNRDACVATKTPLGIQFQNILAYSADQNAKSGELLFRLERITYAERHTTWRETGFFILQAAIYAKRNNTFLLLDKIDTVAAISSTIDVTHPVFKLSNKIISDFIVRNLTKEPEISEPHSYAELFQNQDKMVFSNYDIDSVPRPKAHSAVSTTETVAYTGTFLILMLIASHMKK</sequence>
<gene>
    <name evidence="2" type="ORF">GCM10022392_12050</name>
</gene>
<keyword evidence="1" id="KW-0812">Transmembrane</keyword>
<feature type="transmembrane region" description="Helical" evidence="1">
    <location>
        <begin position="15"/>
        <end position="35"/>
    </location>
</feature>
<organism evidence="2 3">
    <name type="scientific">Mucilaginibacter panaciglaebae</name>
    <dbReference type="NCBI Taxonomy" id="502331"/>
    <lineage>
        <taxon>Bacteria</taxon>
        <taxon>Pseudomonadati</taxon>
        <taxon>Bacteroidota</taxon>
        <taxon>Sphingobacteriia</taxon>
        <taxon>Sphingobacteriales</taxon>
        <taxon>Sphingobacteriaceae</taxon>
        <taxon>Mucilaginibacter</taxon>
    </lineage>
</organism>
<reference evidence="3" key="1">
    <citation type="journal article" date="2019" name="Int. J. Syst. Evol. Microbiol.">
        <title>The Global Catalogue of Microorganisms (GCM) 10K type strain sequencing project: providing services to taxonomists for standard genome sequencing and annotation.</title>
        <authorList>
            <consortium name="The Broad Institute Genomics Platform"/>
            <consortium name="The Broad Institute Genome Sequencing Center for Infectious Disease"/>
            <person name="Wu L."/>
            <person name="Ma J."/>
        </authorList>
    </citation>
    <scope>NUCLEOTIDE SEQUENCE [LARGE SCALE GENOMIC DNA]</scope>
    <source>
        <strain evidence="3">JCM 17085</strain>
    </source>
</reference>
<dbReference type="EMBL" id="BAABCV010000004">
    <property type="protein sequence ID" value="GAA4091713.1"/>
    <property type="molecule type" value="Genomic_DNA"/>
</dbReference>
<keyword evidence="1" id="KW-1133">Transmembrane helix</keyword>
<keyword evidence="3" id="KW-1185">Reference proteome</keyword>
<keyword evidence="1" id="KW-0472">Membrane</keyword>
<name>A0ABP7WLP3_9SPHI</name>